<dbReference type="GO" id="GO:0005886">
    <property type="term" value="C:plasma membrane"/>
    <property type="evidence" value="ECO:0007669"/>
    <property type="project" value="TreeGrafter"/>
</dbReference>
<gene>
    <name evidence="13" type="ORF">N7498_005957</name>
</gene>
<dbReference type="GO" id="GO:0006879">
    <property type="term" value="P:intracellular iron ion homeostasis"/>
    <property type="evidence" value="ECO:0007669"/>
    <property type="project" value="TreeGrafter"/>
</dbReference>
<evidence type="ECO:0000256" key="5">
    <source>
        <dbReference type="ARBA" id="ARBA00022989"/>
    </source>
</evidence>
<comment type="caution">
    <text evidence="13">The sequence shown here is derived from an EMBL/GenBank/DDBJ whole genome shotgun (WGS) entry which is preliminary data.</text>
</comment>
<comment type="subcellular location">
    <subcellularLocation>
        <location evidence="1">Membrane</location>
        <topology evidence="1">Multi-pass membrane protein</topology>
    </subcellularLocation>
</comment>
<dbReference type="OrthoDB" id="167398at2759"/>
<dbReference type="InterPro" id="IPR013121">
    <property type="entry name" value="Fe_red_NAD-bd_6"/>
</dbReference>
<dbReference type="EMBL" id="JAPQKR010000012">
    <property type="protein sequence ID" value="KAJ5205078.1"/>
    <property type="molecule type" value="Genomic_DNA"/>
</dbReference>
<evidence type="ECO:0000313" key="13">
    <source>
        <dbReference type="EMBL" id="KAJ5205078.1"/>
    </source>
</evidence>
<dbReference type="PANTHER" id="PTHR32361">
    <property type="entry name" value="FERRIC/CUPRIC REDUCTASE TRANSMEMBRANE COMPONENT"/>
    <property type="match status" value="1"/>
</dbReference>
<dbReference type="GO" id="GO:0006826">
    <property type="term" value="P:iron ion transport"/>
    <property type="evidence" value="ECO:0007669"/>
    <property type="project" value="TreeGrafter"/>
</dbReference>
<evidence type="ECO:0000256" key="6">
    <source>
        <dbReference type="ARBA" id="ARBA00023002"/>
    </source>
</evidence>
<feature type="signal peptide" evidence="11">
    <location>
        <begin position="1"/>
        <end position="18"/>
    </location>
</feature>
<evidence type="ECO:0000256" key="10">
    <source>
        <dbReference type="SAM" id="Phobius"/>
    </source>
</evidence>
<dbReference type="SFLD" id="SFLDG01168">
    <property type="entry name" value="Ferric_reductase_subgroup_(FRE"/>
    <property type="match status" value="1"/>
</dbReference>
<feature type="transmembrane region" description="Helical" evidence="10">
    <location>
        <begin position="245"/>
        <end position="265"/>
    </location>
</feature>
<evidence type="ECO:0000259" key="12">
    <source>
        <dbReference type="PROSITE" id="PS51384"/>
    </source>
</evidence>
<keyword evidence="9" id="KW-0325">Glycoprotein</keyword>
<evidence type="ECO:0000256" key="11">
    <source>
        <dbReference type="SAM" id="SignalP"/>
    </source>
</evidence>
<name>A0A9W9MPK7_9EURO</name>
<feature type="domain" description="FAD-binding FR-type" evidence="12">
    <location>
        <begin position="424"/>
        <end position="605"/>
    </location>
</feature>
<dbReference type="Proteomes" id="UP001150904">
    <property type="component" value="Unassembled WGS sequence"/>
</dbReference>
<evidence type="ECO:0000256" key="4">
    <source>
        <dbReference type="ARBA" id="ARBA00022692"/>
    </source>
</evidence>
<comment type="similarity">
    <text evidence="2">Belongs to the ferric reductase (FRE) family.</text>
</comment>
<feature type="chain" id="PRO_5040962869" description="FAD-binding FR-type domain-containing protein" evidence="11">
    <location>
        <begin position="19"/>
        <end position="766"/>
    </location>
</feature>
<feature type="transmembrane region" description="Helical" evidence="10">
    <location>
        <begin position="357"/>
        <end position="377"/>
    </location>
</feature>
<dbReference type="PROSITE" id="PS51384">
    <property type="entry name" value="FAD_FR"/>
    <property type="match status" value="1"/>
</dbReference>
<dbReference type="CDD" id="cd06186">
    <property type="entry name" value="NOX_Duox_like_FAD_NADP"/>
    <property type="match status" value="1"/>
</dbReference>
<evidence type="ECO:0000256" key="9">
    <source>
        <dbReference type="ARBA" id="ARBA00023180"/>
    </source>
</evidence>
<feature type="transmembrane region" description="Helical" evidence="10">
    <location>
        <begin position="389"/>
        <end position="410"/>
    </location>
</feature>
<evidence type="ECO:0000256" key="7">
    <source>
        <dbReference type="ARBA" id="ARBA00023065"/>
    </source>
</evidence>
<dbReference type="SUPFAM" id="SSF52343">
    <property type="entry name" value="Ferredoxin reductase-like, C-terminal NADP-linked domain"/>
    <property type="match status" value="1"/>
</dbReference>
<dbReference type="InterPro" id="IPR013130">
    <property type="entry name" value="Fe3_Rdtase_TM_dom"/>
</dbReference>
<feature type="transmembrane region" description="Helical" evidence="10">
    <location>
        <begin position="155"/>
        <end position="177"/>
    </location>
</feature>
<dbReference type="InterPro" id="IPR051410">
    <property type="entry name" value="Ferric/Cupric_Reductase"/>
</dbReference>
<dbReference type="InterPro" id="IPR039261">
    <property type="entry name" value="FNR_nucleotide-bd"/>
</dbReference>
<feature type="transmembrane region" description="Helical" evidence="10">
    <location>
        <begin position="325"/>
        <end position="345"/>
    </location>
</feature>
<keyword evidence="3" id="KW-0813">Transport</keyword>
<keyword evidence="14" id="KW-1185">Reference proteome</keyword>
<dbReference type="RefSeq" id="XP_058309557.1">
    <property type="nucleotide sequence ID" value="XM_058453019.1"/>
</dbReference>
<reference evidence="13" key="2">
    <citation type="journal article" date="2023" name="IMA Fungus">
        <title>Comparative genomic study of the Penicillium genus elucidates a diverse pangenome and 15 lateral gene transfer events.</title>
        <authorList>
            <person name="Petersen C."/>
            <person name="Sorensen T."/>
            <person name="Nielsen M.R."/>
            <person name="Sondergaard T.E."/>
            <person name="Sorensen J.L."/>
            <person name="Fitzpatrick D.A."/>
            <person name="Frisvad J.C."/>
            <person name="Nielsen K.L."/>
        </authorList>
    </citation>
    <scope>NUCLEOTIDE SEQUENCE</scope>
    <source>
        <strain evidence="13">IBT 15544</strain>
    </source>
</reference>
<dbReference type="InterPro" id="IPR017927">
    <property type="entry name" value="FAD-bd_FR_type"/>
</dbReference>
<dbReference type="Pfam" id="PF08030">
    <property type="entry name" value="NAD_binding_6"/>
    <property type="match status" value="1"/>
</dbReference>
<evidence type="ECO:0000313" key="14">
    <source>
        <dbReference type="Proteomes" id="UP001150904"/>
    </source>
</evidence>
<keyword evidence="4 10" id="KW-0812">Transmembrane</keyword>
<keyword evidence="8 10" id="KW-0472">Membrane</keyword>
<evidence type="ECO:0000256" key="1">
    <source>
        <dbReference type="ARBA" id="ARBA00004141"/>
    </source>
</evidence>
<organism evidence="13 14">
    <name type="scientific">Penicillium cinerascens</name>
    <dbReference type="NCBI Taxonomy" id="70096"/>
    <lineage>
        <taxon>Eukaryota</taxon>
        <taxon>Fungi</taxon>
        <taxon>Dikarya</taxon>
        <taxon>Ascomycota</taxon>
        <taxon>Pezizomycotina</taxon>
        <taxon>Eurotiomycetes</taxon>
        <taxon>Eurotiomycetidae</taxon>
        <taxon>Eurotiales</taxon>
        <taxon>Aspergillaceae</taxon>
        <taxon>Penicillium</taxon>
    </lineage>
</organism>
<keyword evidence="11" id="KW-0732">Signal</keyword>
<evidence type="ECO:0000256" key="8">
    <source>
        <dbReference type="ARBA" id="ARBA00023136"/>
    </source>
</evidence>
<dbReference type="PANTHER" id="PTHR32361:SF9">
    <property type="entry name" value="FERRIC REDUCTASE TRANSMEMBRANE COMPONENT 3-RELATED"/>
    <property type="match status" value="1"/>
</dbReference>
<dbReference type="GO" id="GO:0015677">
    <property type="term" value="P:copper ion import"/>
    <property type="evidence" value="ECO:0007669"/>
    <property type="project" value="TreeGrafter"/>
</dbReference>
<keyword evidence="5 10" id="KW-1133">Transmembrane helix</keyword>
<dbReference type="Pfam" id="PF01794">
    <property type="entry name" value="Ferric_reduct"/>
    <property type="match status" value="1"/>
</dbReference>
<sequence length="766" mass="87918">MLFFRWLAIALGAQFARGEDLPMNERCVTAIYNAYNYVSFAGAFKGMWDTRCQNPLKVASIYAASDVYCRNQERTIGLAHLATLCQEFGHRELLPREAVAENLTRDAIRNMRTVAYLEVSRAEMLDSPVLLSASYFNRMFNTIGSWQFETWSHHAFGYIGYVYWAIVLICGAVYRLFCYAFHPRKFRGEPGLESHVYPRSGICHVLPWVERVFRWLQTHFIIPAPVAAKGRNLVGFTFSNRAESLVVAGFWLISIVLSLVGYRTFPGNIYWPDISSQILRYSADRTGIMSFANFPLLWLFGGRNNILIWATGWSFSTFSVFHRHVARVATLQGVAHSFLYCVIIVRTNKLWKDLSKLYILWGVLAFFVMILLLITSLGPIRIATYEVFLVTHILFSVICLIGCFYHTIIFEGNEYWKYLWPSVAVWAIDRALRIVRLFCCNIHVQFSSRNIIRGSESRMTYDETADVIRLEVTPGTRLQFTPGDYYFLYQPFRLKGWENHPFTVGAISYEVGHAQQSSQASRGKPDDLWDASELPLLSETQRKNNEETTEEFAREEDTARLKLIFWIRPYDGWTQQLRQQCLHCKSQSVDATILLEGPYGHNFPLWRYDSVLMIVGGTGIASAVPYLQDHLRRTGEAQSHINEETRIRDIELIWTARQSALLCDIASRELAPVLAREDFHASFYTTGASVETLQDRNRPRCVIRTGRPQLQSLIMRRACDASAAGVSLVIFVCGPAEMADETRAATHQAMRQGYRSIKYVEESFTW</sequence>
<protein>
    <recommendedName>
        <fullName evidence="12">FAD-binding FR-type domain-containing protein</fullName>
    </recommendedName>
</protein>
<dbReference type="GeneID" id="83180320"/>
<evidence type="ECO:0000256" key="2">
    <source>
        <dbReference type="ARBA" id="ARBA00006278"/>
    </source>
</evidence>
<dbReference type="Gene3D" id="3.40.50.80">
    <property type="entry name" value="Nucleotide-binding domain of ferredoxin-NADP reductase (FNR) module"/>
    <property type="match status" value="1"/>
</dbReference>
<accession>A0A9W9MPK7</accession>
<keyword evidence="7" id="KW-0406">Ion transport</keyword>
<evidence type="ECO:0000256" key="3">
    <source>
        <dbReference type="ARBA" id="ARBA00022448"/>
    </source>
</evidence>
<reference evidence="13" key="1">
    <citation type="submission" date="2022-12" db="EMBL/GenBank/DDBJ databases">
        <authorList>
            <person name="Petersen C."/>
        </authorList>
    </citation>
    <scope>NUCLEOTIDE SEQUENCE</scope>
    <source>
        <strain evidence="13">IBT 15544</strain>
    </source>
</reference>
<keyword evidence="6" id="KW-0560">Oxidoreductase</keyword>
<dbReference type="GO" id="GO:0000293">
    <property type="term" value="F:ferric-chelate reductase activity"/>
    <property type="evidence" value="ECO:0007669"/>
    <property type="project" value="TreeGrafter"/>
</dbReference>
<dbReference type="AlphaFoldDB" id="A0A9W9MPK7"/>
<dbReference type="SFLD" id="SFLDS00052">
    <property type="entry name" value="Ferric_Reductase_Domain"/>
    <property type="match status" value="1"/>
</dbReference>
<proteinExistence type="inferred from homology"/>